<dbReference type="InterPro" id="IPR000408">
    <property type="entry name" value="Reg_chr_condens"/>
</dbReference>
<feature type="repeat" description="RCC1" evidence="2">
    <location>
        <begin position="218"/>
        <end position="270"/>
    </location>
</feature>
<dbReference type="Pfam" id="PF25390">
    <property type="entry name" value="WD40_RLD"/>
    <property type="match status" value="1"/>
</dbReference>
<dbReference type="EMBL" id="GL983044">
    <property type="protein sequence ID" value="EGR34803.1"/>
    <property type="molecule type" value="Genomic_DNA"/>
</dbReference>
<dbReference type="InterPro" id="IPR009091">
    <property type="entry name" value="RCC1/BLIP-II"/>
</dbReference>
<keyword evidence="5" id="KW-1185">Reference proteome</keyword>
<dbReference type="PROSITE" id="PS50012">
    <property type="entry name" value="RCC1_3"/>
    <property type="match status" value="5"/>
</dbReference>
<dbReference type="SUPFAM" id="SSF50985">
    <property type="entry name" value="RCC1/BLIP-II"/>
    <property type="match status" value="1"/>
</dbReference>
<evidence type="ECO:0000256" key="1">
    <source>
        <dbReference type="ARBA" id="ARBA00022737"/>
    </source>
</evidence>
<sequence length="393" mass="44482">MWGEGSDGQLGHGTKTNMLYPEEIKQELENLNIKQVSCGGYHTVCITIEGYVYSWGKNSSGQLGQETFLTILQPKKILYQEQNEGNMYIPNIVKVYNQIKNQEIRCFYPIHDENLIKQNFLSQELVDIKLGFYHCIGLTNAGEIYVWGSNQYGQHGISSQQILAQYKENSRFIRHISSKELTTESFPTLVSFFDIKEQRIVTQIACGAEYCMAIENKRTVYAWGKNTEGQLGLGFVTSFVEQPSKLSTFEGLLMKQVECGENHSLFLTDSGKIYTCGSYLYGKLGLGQISNNQIIPQLIKGIENVEKIACGSNHSMALVRLQENGGNENNNHNNYINKVMILYTWGSGFQSKLGHGDQDDVYEPFQIENCSFEKSRSNTGQKLNEFSIIYMGI</sequence>
<dbReference type="PANTHER" id="PTHR22870">
    <property type="entry name" value="REGULATOR OF CHROMOSOME CONDENSATION"/>
    <property type="match status" value="1"/>
</dbReference>
<evidence type="ECO:0000259" key="3">
    <source>
        <dbReference type="Pfam" id="PF25390"/>
    </source>
</evidence>
<dbReference type="InParanoid" id="G0QJ10"/>
<dbReference type="OrthoDB" id="310865at2759"/>
<evidence type="ECO:0000313" key="4">
    <source>
        <dbReference type="EMBL" id="EGR34803.1"/>
    </source>
</evidence>
<accession>G0QJ10</accession>
<organism evidence="4 5">
    <name type="scientific">Ichthyophthirius multifiliis</name>
    <name type="common">White spot disease agent</name>
    <name type="synonym">Ich</name>
    <dbReference type="NCBI Taxonomy" id="5932"/>
    <lineage>
        <taxon>Eukaryota</taxon>
        <taxon>Sar</taxon>
        <taxon>Alveolata</taxon>
        <taxon>Ciliophora</taxon>
        <taxon>Intramacronucleata</taxon>
        <taxon>Oligohymenophorea</taxon>
        <taxon>Hymenostomatida</taxon>
        <taxon>Ophryoglenina</taxon>
        <taxon>Ichthyophthirius</taxon>
    </lineage>
</organism>
<proteinExistence type="predicted"/>
<dbReference type="InterPro" id="IPR051210">
    <property type="entry name" value="Ub_ligase/GEF_domain"/>
</dbReference>
<reference evidence="4 5" key="1">
    <citation type="submission" date="2011-07" db="EMBL/GenBank/DDBJ databases">
        <authorList>
            <person name="Coyne R."/>
            <person name="Brami D."/>
            <person name="Johnson J."/>
            <person name="Hostetler J."/>
            <person name="Hannick L."/>
            <person name="Clark T."/>
            <person name="Cassidy-Hanley D."/>
            <person name="Inman J."/>
        </authorList>
    </citation>
    <scope>NUCLEOTIDE SEQUENCE [LARGE SCALE GENOMIC DNA]</scope>
    <source>
        <strain evidence="4 5">G5</strain>
    </source>
</reference>
<feature type="domain" description="RCC1-like" evidence="3">
    <location>
        <begin position="1"/>
        <end position="370"/>
    </location>
</feature>
<protein>
    <submittedName>
        <fullName evidence="4">Nd6 protein, putative</fullName>
    </submittedName>
</protein>
<dbReference type="Gene3D" id="2.130.10.30">
    <property type="entry name" value="Regulator of chromosome condensation 1/beta-lactamase-inhibitor protein II"/>
    <property type="match status" value="2"/>
</dbReference>
<feature type="repeat" description="RCC1" evidence="2">
    <location>
        <begin position="1"/>
        <end position="49"/>
    </location>
</feature>
<dbReference type="PANTHER" id="PTHR22870:SF408">
    <property type="entry name" value="OS09G0560450 PROTEIN"/>
    <property type="match status" value="1"/>
</dbReference>
<dbReference type="PRINTS" id="PR00633">
    <property type="entry name" value="RCCNDNSATION"/>
</dbReference>
<dbReference type="PROSITE" id="PS00626">
    <property type="entry name" value="RCC1_2"/>
    <property type="match status" value="2"/>
</dbReference>
<name>G0QJ10_ICHMU</name>
<dbReference type="STRING" id="857967.G0QJ10"/>
<keyword evidence="1" id="KW-0677">Repeat</keyword>
<dbReference type="RefSeq" id="XP_004040107.1">
    <property type="nucleotide sequence ID" value="XM_004040059.1"/>
</dbReference>
<evidence type="ECO:0000256" key="2">
    <source>
        <dbReference type="PROSITE-ProRule" id="PRU00235"/>
    </source>
</evidence>
<dbReference type="Proteomes" id="UP000008983">
    <property type="component" value="Unassembled WGS sequence"/>
</dbReference>
<feature type="repeat" description="RCC1" evidence="2">
    <location>
        <begin position="50"/>
        <end position="141"/>
    </location>
</feature>
<dbReference type="eggNOG" id="KOG0941">
    <property type="taxonomic scope" value="Eukaryota"/>
</dbReference>
<feature type="repeat" description="RCC1" evidence="2">
    <location>
        <begin position="142"/>
        <end position="217"/>
    </location>
</feature>
<dbReference type="OMA" id="GSFNHAD"/>
<feature type="repeat" description="RCC1" evidence="2">
    <location>
        <begin position="271"/>
        <end position="321"/>
    </location>
</feature>
<dbReference type="InterPro" id="IPR058923">
    <property type="entry name" value="RCC1-like_dom"/>
</dbReference>
<dbReference type="GeneID" id="14910995"/>
<dbReference type="AlphaFoldDB" id="G0QJ10"/>
<evidence type="ECO:0000313" key="5">
    <source>
        <dbReference type="Proteomes" id="UP000008983"/>
    </source>
</evidence>
<gene>
    <name evidence="4" type="ORF">IMG5_001800</name>
</gene>